<dbReference type="InterPro" id="IPR029063">
    <property type="entry name" value="SAM-dependent_MTases_sf"/>
</dbReference>
<dbReference type="Proteomes" id="UP000182034">
    <property type="component" value="Unassembled WGS sequence"/>
</dbReference>
<sequence length="621" mass="72066">MKLYKEILNFIGKYSFNESLVNRLIVSTFCQLNSISVKNNILIKSLLIDEGDAEEYQKLLDLIDLFNSENQNCDFELLITLFEFVVSPSDKIINGAIYTPSNIRQFIINSSLKNEDLSKKTFCDVACGCGGFLFDVAKLLYSSGIGFKNIYEKNLFGIDIKKYSIYRTKILLCLLAITHGEDEDKFNFNLYVGNSLSFNWRESSYIFREIGGFDYIFSNPPYVGSTNIDEDSKALLKNWSVASTGKADLYIPFFELGLKWLNENGSLGYITVNTFYKSLNGRALRSYFSAKKYSFKIIDFGSEQIFNNRLTYTCICLIDKKEGDILYSKSKLGNLSNLSDNSFYSIDYEQLNDQDGWLLDDYVTQANIRKIENIGDSLGNLFNIRNGFATLKNDVFLFKSVGENETHYRFVKDDVEYIVEKALCRDAIKPNVLKKEEEIPILKEKIIFPYKIDSESKIVSVIPKSEFEEKYPNAHLYLSNYKSELDLRDKGQRNYPEWFSFGRTQALNIKGKKLLFPYISNMPYFVYTDDEDLMFYNGYAIISDSFEDLIFLKKILSSDIFWYYIENTSKPYSNNYFSLAKNYVKNFGIPSFNRDERKKLINLKSKKAINAFLEKKYDLYL</sequence>
<protein>
    <recommendedName>
        <fullName evidence="1">site-specific DNA-methyltransferase (adenine-specific)</fullName>
        <ecNumber evidence="1">2.1.1.72</ecNumber>
    </recommendedName>
</protein>
<gene>
    <name evidence="7" type="ORF">SAMN05216324_1246</name>
</gene>
<keyword evidence="4" id="KW-0949">S-adenosyl-L-methionine</keyword>
<evidence type="ECO:0000256" key="3">
    <source>
        <dbReference type="ARBA" id="ARBA00022679"/>
    </source>
</evidence>
<dbReference type="STRING" id="1612149.SAMN05216324_1246"/>
<evidence type="ECO:0000256" key="2">
    <source>
        <dbReference type="ARBA" id="ARBA00022603"/>
    </source>
</evidence>
<dbReference type="SUPFAM" id="SSF53335">
    <property type="entry name" value="S-adenosyl-L-methionine-dependent methyltransferases"/>
    <property type="match status" value="1"/>
</dbReference>
<dbReference type="GO" id="GO:0032259">
    <property type="term" value="P:methylation"/>
    <property type="evidence" value="ECO:0007669"/>
    <property type="project" value="UniProtKB-KW"/>
</dbReference>
<dbReference type="Gene3D" id="3.40.50.150">
    <property type="entry name" value="Vaccinia Virus protein VP39"/>
    <property type="match status" value="1"/>
</dbReference>
<accession>A0A1K2IWL2</accession>
<dbReference type="Pfam" id="PF07669">
    <property type="entry name" value="Eco57I"/>
    <property type="match status" value="1"/>
</dbReference>
<evidence type="ECO:0000256" key="4">
    <source>
        <dbReference type="ARBA" id="ARBA00022691"/>
    </source>
</evidence>
<dbReference type="EC" id="2.1.1.72" evidence="1"/>
<dbReference type="EMBL" id="FPKW01000024">
    <property type="protein sequence ID" value="SFZ96686.1"/>
    <property type="molecule type" value="Genomic_DNA"/>
</dbReference>
<evidence type="ECO:0000313" key="7">
    <source>
        <dbReference type="EMBL" id="SFZ96686.1"/>
    </source>
</evidence>
<dbReference type="InterPro" id="IPR002052">
    <property type="entry name" value="DNA_methylase_N6_adenine_CS"/>
</dbReference>
<dbReference type="InterPro" id="IPR011639">
    <property type="entry name" value="MethylTrfase_TaqI-like_dom"/>
</dbReference>
<feature type="domain" description="Type II methyltransferase M.TaqI-like" evidence="6">
    <location>
        <begin position="153"/>
        <end position="306"/>
    </location>
</feature>
<comment type="catalytic activity">
    <reaction evidence="5">
        <text>a 2'-deoxyadenosine in DNA + S-adenosyl-L-methionine = an N(6)-methyl-2'-deoxyadenosine in DNA + S-adenosyl-L-homocysteine + H(+)</text>
        <dbReference type="Rhea" id="RHEA:15197"/>
        <dbReference type="Rhea" id="RHEA-COMP:12418"/>
        <dbReference type="Rhea" id="RHEA-COMP:12419"/>
        <dbReference type="ChEBI" id="CHEBI:15378"/>
        <dbReference type="ChEBI" id="CHEBI:57856"/>
        <dbReference type="ChEBI" id="CHEBI:59789"/>
        <dbReference type="ChEBI" id="CHEBI:90615"/>
        <dbReference type="ChEBI" id="CHEBI:90616"/>
        <dbReference type="EC" id="2.1.1.72"/>
    </reaction>
</comment>
<dbReference type="PANTHER" id="PTHR33841:SF1">
    <property type="entry name" value="DNA METHYLTRANSFERASE A"/>
    <property type="match status" value="1"/>
</dbReference>
<dbReference type="RefSeq" id="WP_170857345.1">
    <property type="nucleotide sequence ID" value="NZ_FPKW01000024.1"/>
</dbReference>
<dbReference type="PRINTS" id="PR00507">
    <property type="entry name" value="N12N6MTFRASE"/>
</dbReference>
<evidence type="ECO:0000256" key="5">
    <source>
        <dbReference type="ARBA" id="ARBA00047942"/>
    </source>
</evidence>
<name>A0A1K2IWL2_9FLAO</name>
<evidence type="ECO:0000256" key="1">
    <source>
        <dbReference type="ARBA" id="ARBA00011900"/>
    </source>
</evidence>
<dbReference type="PROSITE" id="PS00092">
    <property type="entry name" value="N6_MTASE"/>
    <property type="match status" value="1"/>
</dbReference>
<keyword evidence="2 7" id="KW-0489">Methyltransferase</keyword>
<reference evidence="8" key="1">
    <citation type="submission" date="2016-10" db="EMBL/GenBank/DDBJ databases">
        <authorList>
            <person name="Varghese N."/>
            <person name="Submissions S."/>
        </authorList>
    </citation>
    <scope>NUCLEOTIDE SEQUENCE [LARGE SCALE GENOMIC DNA]</scope>
    <source>
        <strain evidence="8">SUR2</strain>
    </source>
</reference>
<dbReference type="GO" id="GO:0003676">
    <property type="term" value="F:nucleic acid binding"/>
    <property type="evidence" value="ECO:0007669"/>
    <property type="project" value="InterPro"/>
</dbReference>
<evidence type="ECO:0000259" key="6">
    <source>
        <dbReference type="Pfam" id="PF07669"/>
    </source>
</evidence>
<proteinExistence type="predicted"/>
<organism evidence="7 8">
    <name type="scientific">Chryseobacterium limigenitum</name>
    <dbReference type="NCBI Taxonomy" id="1612149"/>
    <lineage>
        <taxon>Bacteria</taxon>
        <taxon>Pseudomonadati</taxon>
        <taxon>Bacteroidota</taxon>
        <taxon>Flavobacteriia</taxon>
        <taxon>Flavobacteriales</taxon>
        <taxon>Weeksellaceae</taxon>
        <taxon>Chryseobacterium group</taxon>
        <taxon>Chryseobacterium</taxon>
    </lineage>
</organism>
<dbReference type="InterPro" id="IPR050953">
    <property type="entry name" value="N4_N6_ade-DNA_methylase"/>
</dbReference>
<dbReference type="PANTHER" id="PTHR33841">
    <property type="entry name" value="DNA METHYLTRANSFERASE YEEA-RELATED"/>
    <property type="match status" value="1"/>
</dbReference>
<evidence type="ECO:0000313" key="8">
    <source>
        <dbReference type="Proteomes" id="UP000182034"/>
    </source>
</evidence>
<dbReference type="AlphaFoldDB" id="A0A1K2IWL2"/>
<dbReference type="GO" id="GO:0006304">
    <property type="term" value="P:DNA modification"/>
    <property type="evidence" value="ECO:0007669"/>
    <property type="project" value="InterPro"/>
</dbReference>
<keyword evidence="8" id="KW-1185">Reference proteome</keyword>
<dbReference type="GO" id="GO:0009007">
    <property type="term" value="F:site-specific DNA-methyltransferase (adenine-specific) activity"/>
    <property type="evidence" value="ECO:0007669"/>
    <property type="project" value="UniProtKB-EC"/>
</dbReference>
<keyword evidence="3" id="KW-0808">Transferase</keyword>